<dbReference type="EMBL" id="KV425918">
    <property type="protein sequence ID" value="KZV98499.1"/>
    <property type="molecule type" value="Genomic_DNA"/>
</dbReference>
<gene>
    <name evidence="2" type="ORF">EXIGLDRAFT_763499</name>
</gene>
<proteinExistence type="predicted"/>
<evidence type="ECO:0000313" key="3">
    <source>
        <dbReference type="Proteomes" id="UP000077266"/>
    </source>
</evidence>
<feature type="compositionally biased region" description="Basic residues" evidence="1">
    <location>
        <begin position="1"/>
        <end position="11"/>
    </location>
</feature>
<evidence type="ECO:0000313" key="2">
    <source>
        <dbReference type="EMBL" id="KZV98499.1"/>
    </source>
</evidence>
<dbReference type="InParanoid" id="A0A166B782"/>
<feature type="region of interest" description="Disordered" evidence="1">
    <location>
        <begin position="1"/>
        <end position="23"/>
    </location>
</feature>
<keyword evidence="3" id="KW-1185">Reference proteome</keyword>
<feature type="region of interest" description="Disordered" evidence="1">
    <location>
        <begin position="50"/>
        <end position="84"/>
    </location>
</feature>
<protein>
    <submittedName>
        <fullName evidence="2">Uncharacterized protein</fullName>
    </submittedName>
</protein>
<reference evidence="2 3" key="1">
    <citation type="journal article" date="2016" name="Mol. Biol. Evol.">
        <title>Comparative Genomics of Early-Diverging Mushroom-Forming Fungi Provides Insights into the Origins of Lignocellulose Decay Capabilities.</title>
        <authorList>
            <person name="Nagy L.G."/>
            <person name="Riley R."/>
            <person name="Tritt A."/>
            <person name="Adam C."/>
            <person name="Daum C."/>
            <person name="Floudas D."/>
            <person name="Sun H."/>
            <person name="Yadav J.S."/>
            <person name="Pangilinan J."/>
            <person name="Larsson K.H."/>
            <person name="Matsuura K."/>
            <person name="Barry K."/>
            <person name="Labutti K."/>
            <person name="Kuo R."/>
            <person name="Ohm R.A."/>
            <person name="Bhattacharya S.S."/>
            <person name="Shirouzu T."/>
            <person name="Yoshinaga Y."/>
            <person name="Martin F.M."/>
            <person name="Grigoriev I.V."/>
            <person name="Hibbett D.S."/>
        </authorList>
    </citation>
    <scope>NUCLEOTIDE SEQUENCE [LARGE SCALE GENOMIC DNA]</scope>
    <source>
        <strain evidence="2 3">HHB12029</strain>
    </source>
</reference>
<dbReference type="AlphaFoldDB" id="A0A166B782"/>
<evidence type="ECO:0000256" key="1">
    <source>
        <dbReference type="SAM" id="MobiDB-lite"/>
    </source>
</evidence>
<organism evidence="2 3">
    <name type="scientific">Exidia glandulosa HHB12029</name>
    <dbReference type="NCBI Taxonomy" id="1314781"/>
    <lineage>
        <taxon>Eukaryota</taxon>
        <taxon>Fungi</taxon>
        <taxon>Dikarya</taxon>
        <taxon>Basidiomycota</taxon>
        <taxon>Agaricomycotina</taxon>
        <taxon>Agaricomycetes</taxon>
        <taxon>Auriculariales</taxon>
        <taxon>Exidiaceae</taxon>
        <taxon>Exidia</taxon>
    </lineage>
</organism>
<dbReference type="Proteomes" id="UP000077266">
    <property type="component" value="Unassembled WGS sequence"/>
</dbReference>
<name>A0A166B782_EXIGL</name>
<sequence length="167" mass="19172">MLHRARARPPHRQNCPGVRRDRERPLFDLDATRREVVRQLHALEQQQIPRCCTHTPQRASPLPTPRASGPPFSRAGSSYRSAPPNALAATRDLDTLKRVFPQVQQVLTRDPKTHRAMPIIEVFYAQHLTRLGARETALEAAKRYPFVHPHLQWLRWASPNMGDITCL</sequence>
<accession>A0A166B782</accession>